<evidence type="ECO:0000313" key="9">
    <source>
        <dbReference type="Proteomes" id="UP000886787"/>
    </source>
</evidence>
<dbReference type="InterPro" id="IPR038765">
    <property type="entry name" value="Papain-like_cys_pep_sf"/>
</dbReference>
<dbReference type="GO" id="GO:0000272">
    <property type="term" value="P:polysaccharide catabolic process"/>
    <property type="evidence" value="ECO:0007669"/>
    <property type="project" value="InterPro"/>
</dbReference>
<evidence type="ECO:0000313" key="8">
    <source>
        <dbReference type="EMBL" id="HIQ80598.1"/>
    </source>
</evidence>
<evidence type="ECO:0000256" key="1">
    <source>
        <dbReference type="ARBA" id="ARBA00007074"/>
    </source>
</evidence>
<evidence type="ECO:0000256" key="3">
    <source>
        <dbReference type="ARBA" id="ARBA00022801"/>
    </source>
</evidence>
<dbReference type="GO" id="GO:0004553">
    <property type="term" value="F:hydrolase activity, hydrolyzing O-glycosyl compounds"/>
    <property type="evidence" value="ECO:0007669"/>
    <property type="project" value="InterPro"/>
</dbReference>
<feature type="domain" description="NlpC/P60" evidence="7">
    <location>
        <begin position="359"/>
        <end position="474"/>
    </location>
</feature>
<feature type="domain" description="Dockerin" evidence="6">
    <location>
        <begin position="40"/>
        <end position="109"/>
    </location>
</feature>
<accession>A0A9D0ZH81</accession>
<dbReference type="Pfam" id="PF02368">
    <property type="entry name" value="Big_2"/>
    <property type="match status" value="3"/>
</dbReference>
<dbReference type="PANTHER" id="PTHR47053:SF1">
    <property type="entry name" value="MUREIN DD-ENDOPEPTIDASE MEPH-RELATED"/>
    <property type="match status" value="1"/>
</dbReference>
<proteinExistence type="inferred from homology"/>
<dbReference type="SUPFAM" id="SSF63446">
    <property type="entry name" value="Type I dockerin domain"/>
    <property type="match status" value="1"/>
</dbReference>
<dbReference type="InterPro" id="IPR036439">
    <property type="entry name" value="Dockerin_dom_sf"/>
</dbReference>
<dbReference type="InterPro" id="IPR000064">
    <property type="entry name" value="NLP_P60_dom"/>
</dbReference>
<dbReference type="EMBL" id="DVFW01000025">
    <property type="protein sequence ID" value="HIQ80598.1"/>
    <property type="molecule type" value="Genomic_DNA"/>
</dbReference>
<dbReference type="Gene3D" id="1.10.1330.10">
    <property type="entry name" value="Dockerin domain"/>
    <property type="match status" value="1"/>
</dbReference>
<sequence>MNFSKKICIPLLIFILLATFFSITVFAASERGENTKAHTEESVTGDVNGDGKLSLSDILELQKHIANIAVISSEKLQAANLEGQNEISMTDVLRLQKRIAMLDPNQEPMVERIILDRSDATVQIGESIRLGVSVLPQGAQNQLLYFSSSNEEIAVVDQQGIVTGISAGKATILVYNDASGISSACTIQVAQPVESLQLNTQAIKWTVGTSGSFKPVVSPDDATDKTLVWSSSNEKVATVSKAGKLSALAPGKTVITCTTANGIKATCSVTVVQEVEKIKLNKTSATLNEKGQTLSLTASISPKNVTDNSLQWTTSNSKVATISANGVIKAVGNGTATISCKAGDGYGATAVCKVTVDTLTVGEKVVKEAKSYVGKLNYVWGGTSLQSGVDCSGFVCALYAQQGYDLWGYRTSLRYSGVGVSYANAKPGDIICYPGHVAIYIGNGQIVHAANSQSGVIISDVSWGGSITAVRRIA</sequence>
<dbReference type="SUPFAM" id="SSF49373">
    <property type="entry name" value="Invasin/intimin cell-adhesion fragments"/>
    <property type="match status" value="3"/>
</dbReference>
<dbReference type="InterPro" id="IPR003343">
    <property type="entry name" value="Big_2"/>
</dbReference>
<dbReference type="Proteomes" id="UP000886787">
    <property type="component" value="Unassembled WGS sequence"/>
</dbReference>
<feature type="chain" id="PRO_5038624488" evidence="5">
    <location>
        <begin position="28"/>
        <end position="474"/>
    </location>
</feature>
<reference evidence="8" key="2">
    <citation type="journal article" date="2021" name="PeerJ">
        <title>Extensive microbial diversity within the chicken gut microbiome revealed by metagenomics and culture.</title>
        <authorList>
            <person name="Gilroy R."/>
            <person name="Ravi A."/>
            <person name="Getino M."/>
            <person name="Pursley I."/>
            <person name="Horton D.L."/>
            <person name="Alikhan N.F."/>
            <person name="Baker D."/>
            <person name="Gharbi K."/>
            <person name="Hall N."/>
            <person name="Watson M."/>
            <person name="Adriaenssens E.M."/>
            <person name="Foster-Nyarko E."/>
            <person name="Jarju S."/>
            <person name="Secka A."/>
            <person name="Antonio M."/>
            <person name="Oren A."/>
            <person name="Chaudhuri R.R."/>
            <person name="La Ragione R."/>
            <person name="Hildebrand F."/>
            <person name="Pallen M.J."/>
        </authorList>
    </citation>
    <scope>NUCLEOTIDE SEQUENCE</scope>
    <source>
        <strain evidence="8">ChiSjej1B19-3389</strain>
    </source>
</reference>
<evidence type="ECO:0000256" key="2">
    <source>
        <dbReference type="ARBA" id="ARBA00022670"/>
    </source>
</evidence>
<organism evidence="8 9">
    <name type="scientific">Candidatus Scatavimonas merdigallinarum</name>
    <dbReference type="NCBI Taxonomy" id="2840914"/>
    <lineage>
        <taxon>Bacteria</taxon>
        <taxon>Bacillati</taxon>
        <taxon>Bacillota</taxon>
        <taxon>Clostridia</taxon>
        <taxon>Eubacteriales</taxon>
        <taxon>Oscillospiraceae</taxon>
        <taxon>Oscillospiraceae incertae sedis</taxon>
        <taxon>Candidatus Scatavimonas</taxon>
    </lineage>
</organism>
<dbReference type="InterPro" id="IPR008964">
    <property type="entry name" value="Invasin/intimin_cell_adhesion"/>
</dbReference>
<dbReference type="InterPro" id="IPR002105">
    <property type="entry name" value="Dockerin_1_rpt"/>
</dbReference>
<dbReference type="Gene3D" id="2.60.40.1080">
    <property type="match status" value="3"/>
</dbReference>
<dbReference type="GO" id="GO:0008234">
    <property type="term" value="F:cysteine-type peptidase activity"/>
    <property type="evidence" value="ECO:0007669"/>
    <property type="project" value="UniProtKB-KW"/>
</dbReference>
<dbReference type="SUPFAM" id="SSF54001">
    <property type="entry name" value="Cysteine proteinases"/>
    <property type="match status" value="1"/>
</dbReference>
<dbReference type="InterPro" id="IPR018247">
    <property type="entry name" value="EF_Hand_1_Ca_BS"/>
</dbReference>
<keyword evidence="3" id="KW-0378">Hydrolase</keyword>
<dbReference type="PROSITE" id="PS51766">
    <property type="entry name" value="DOCKERIN"/>
    <property type="match status" value="1"/>
</dbReference>
<comment type="caution">
    <text evidence="8">The sequence shown here is derived from an EMBL/GenBank/DDBJ whole genome shotgun (WGS) entry which is preliminary data.</text>
</comment>
<evidence type="ECO:0000259" key="6">
    <source>
        <dbReference type="PROSITE" id="PS51766"/>
    </source>
</evidence>
<dbReference type="PROSITE" id="PS51935">
    <property type="entry name" value="NLPC_P60"/>
    <property type="match status" value="1"/>
</dbReference>
<name>A0A9D0ZH81_9FIRM</name>
<reference evidence="8" key="1">
    <citation type="submission" date="2020-10" db="EMBL/GenBank/DDBJ databases">
        <authorList>
            <person name="Gilroy R."/>
        </authorList>
    </citation>
    <scope>NUCLEOTIDE SEQUENCE</scope>
    <source>
        <strain evidence="8">ChiSjej1B19-3389</strain>
    </source>
</reference>
<dbReference type="InterPro" id="IPR051202">
    <property type="entry name" value="Peptidase_C40"/>
</dbReference>
<dbReference type="SMART" id="SM00635">
    <property type="entry name" value="BID_2"/>
    <property type="match status" value="3"/>
</dbReference>
<dbReference type="InterPro" id="IPR016134">
    <property type="entry name" value="Dockerin_dom"/>
</dbReference>
<dbReference type="PANTHER" id="PTHR47053">
    <property type="entry name" value="MUREIN DD-ENDOPEPTIDASE MEPH-RELATED"/>
    <property type="match status" value="1"/>
</dbReference>
<evidence type="ECO:0000259" key="7">
    <source>
        <dbReference type="PROSITE" id="PS51935"/>
    </source>
</evidence>
<dbReference type="PROSITE" id="PS00018">
    <property type="entry name" value="EF_HAND_1"/>
    <property type="match status" value="1"/>
</dbReference>
<keyword evidence="2" id="KW-0645">Protease</keyword>
<gene>
    <name evidence="8" type="ORF">IAD32_04850</name>
</gene>
<dbReference type="GO" id="GO:0006508">
    <property type="term" value="P:proteolysis"/>
    <property type="evidence" value="ECO:0007669"/>
    <property type="project" value="UniProtKB-KW"/>
</dbReference>
<evidence type="ECO:0000256" key="4">
    <source>
        <dbReference type="ARBA" id="ARBA00022807"/>
    </source>
</evidence>
<dbReference type="Pfam" id="PF00877">
    <property type="entry name" value="NLPC_P60"/>
    <property type="match status" value="1"/>
</dbReference>
<evidence type="ECO:0000256" key="5">
    <source>
        <dbReference type="SAM" id="SignalP"/>
    </source>
</evidence>
<dbReference type="CDD" id="cd14256">
    <property type="entry name" value="Dockerin_I"/>
    <property type="match status" value="1"/>
</dbReference>
<feature type="signal peptide" evidence="5">
    <location>
        <begin position="1"/>
        <end position="27"/>
    </location>
</feature>
<protein>
    <submittedName>
        <fullName evidence="8">Ig-like domain-containing protein</fullName>
    </submittedName>
</protein>
<dbReference type="AlphaFoldDB" id="A0A9D0ZH81"/>
<dbReference type="Pfam" id="PF00404">
    <property type="entry name" value="Dockerin_1"/>
    <property type="match status" value="1"/>
</dbReference>
<keyword evidence="5" id="KW-0732">Signal</keyword>
<dbReference type="Gene3D" id="3.90.1720.10">
    <property type="entry name" value="endopeptidase domain like (from Nostoc punctiforme)"/>
    <property type="match status" value="1"/>
</dbReference>
<comment type="similarity">
    <text evidence="1">Belongs to the peptidase C40 family.</text>
</comment>
<keyword evidence="4" id="KW-0788">Thiol protease</keyword>